<dbReference type="InterPro" id="IPR048951">
    <property type="entry name" value="Ppx_C"/>
</dbReference>
<dbReference type="PANTHER" id="PTHR30005">
    <property type="entry name" value="EXOPOLYPHOSPHATASE"/>
    <property type="match status" value="1"/>
</dbReference>
<dbReference type="InterPro" id="IPR050273">
    <property type="entry name" value="GppA/Ppx_hydrolase"/>
</dbReference>
<dbReference type="InterPro" id="IPR043129">
    <property type="entry name" value="ATPase_NBD"/>
</dbReference>
<dbReference type="Proteomes" id="UP001239909">
    <property type="component" value="Unassembled WGS sequence"/>
</dbReference>
<dbReference type="Gene3D" id="3.30.420.40">
    <property type="match status" value="1"/>
</dbReference>
<dbReference type="SUPFAM" id="SSF109604">
    <property type="entry name" value="HD-domain/PDEase-like"/>
    <property type="match status" value="1"/>
</dbReference>
<dbReference type="EMBL" id="BSYI01000005">
    <property type="protein sequence ID" value="GMG81662.1"/>
    <property type="molecule type" value="Genomic_DNA"/>
</dbReference>
<reference evidence="4 5" key="1">
    <citation type="submission" date="2023-04" db="EMBL/GenBank/DDBJ databases">
        <title>Marinoamorphus aggregata gen. nov., sp. Nov., isolate from tissue of brittle star Ophioplocus japonicus.</title>
        <authorList>
            <person name="Kawano K."/>
            <person name="Sawayama S."/>
            <person name="Nakagawa S."/>
        </authorList>
    </citation>
    <scope>NUCLEOTIDE SEQUENCE [LARGE SCALE GENOMIC DNA]</scope>
    <source>
        <strain evidence="4 5">NKW23</strain>
    </source>
</reference>
<evidence type="ECO:0000256" key="1">
    <source>
        <dbReference type="SAM" id="MobiDB-lite"/>
    </source>
</evidence>
<feature type="domain" description="Ppx/GppA phosphatase N-terminal" evidence="2">
    <location>
        <begin position="49"/>
        <end position="315"/>
    </location>
</feature>
<dbReference type="InterPro" id="IPR003695">
    <property type="entry name" value="Ppx_GppA_N"/>
</dbReference>
<proteinExistence type="predicted"/>
<dbReference type="Pfam" id="PF02541">
    <property type="entry name" value="Ppx-GppA"/>
    <property type="match status" value="1"/>
</dbReference>
<dbReference type="Pfam" id="PF21697">
    <property type="entry name" value="Ppx_C"/>
    <property type="match status" value="1"/>
</dbReference>
<name>A0ABQ6LE94_9RHOB</name>
<protein>
    <submittedName>
        <fullName evidence="4">Ppx/GppA family phosphatase</fullName>
    </submittedName>
</protein>
<evidence type="ECO:0000313" key="4">
    <source>
        <dbReference type="EMBL" id="GMG81662.1"/>
    </source>
</evidence>
<evidence type="ECO:0000259" key="2">
    <source>
        <dbReference type="Pfam" id="PF02541"/>
    </source>
</evidence>
<dbReference type="SUPFAM" id="SSF53067">
    <property type="entry name" value="Actin-like ATPase domain"/>
    <property type="match status" value="2"/>
</dbReference>
<accession>A0ABQ6LE94</accession>
<dbReference type="PANTHER" id="PTHR30005:SF0">
    <property type="entry name" value="RETROGRADE REGULATION PROTEIN 2"/>
    <property type="match status" value="1"/>
</dbReference>
<organism evidence="4 5">
    <name type="scientific">Paralimibaculum aggregatum</name>
    <dbReference type="NCBI Taxonomy" id="3036245"/>
    <lineage>
        <taxon>Bacteria</taxon>
        <taxon>Pseudomonadati</taxon>
        <taxon>Pseudomonadota</taxon>
        <taxon>Alphaproteobacteria</taxon>
        <taxon>Rhodobacterales</taxon>
        <taxon>Paracoccaceae</taxon>
        <taxon>Paralimibaculum</taxon>
    </lineage>
</organism>
<dbReference type="Gene3D" id="1.10.3210.10">
    <property type="entry name" value="Hypothetical protein af1432"/>
    <property type="match status" value="1"/>
</dbReference>
<evidence type="ECO:0000259" key="3">
    <source>
        <dbReference type="Pfam" id="PF21697"/>
    </source>
</evidence>
<dbReference type="CDD" id="cd24052">
    <property type="entry name" value="ASKHA_NBD_HpPPX-GppA-like"/>
    <property type="match status" value="1"/>
</dbReference>
<feature type="region of interest" description="Disordered" evidence="1">
    <location>
        <begin position="1"/>
        <end position="21"/>
    </location>
</feature>
<dbReference type="Gene3D" id="3.30.420.150">
    <property type="entry name" value="Exopolyphosphatase. Domain 2"/>
    <property type="match status" value="1"/>
</dbReference>
<gene>
    <name evidence="4" type="ORF">LNKW23_08750</name>
</gene>
<evidence type="ECO:0000313" key="5">
    <source>
        <dbReference type="Proteomes" id="UP001239909"/>
    </source>
</evidence>
<comment type="caution">
    <text evidence="4">The sequence shown here is derived from an EMBL/GenBank/DDBJ whole genome shotgun (WGS) entry which is preliminary data.</text>
</comment>
<keyword evidence="5" id="KW-1185">Reference proteome</keyword>
<sequence>MREGQGEFFRGEPPSFAQPDARSDRIGVIDVGSNSVRMVVFDGPCRTPAVLYNEKVLCGLGSELDRTGRLAPEGARRALRALSRFTALAPQLRVGALAGIATAAVREAADGPDFVEEVARRSGIRLRVVSGSEEAELAARGVLFGNPGAEGVVADLGGASLEFCWLAGGHAERGLTTPLGPLRLKARARRGAAIGAEIDRYLATVADSYRVSGGTLYLVGGAFRALARAQMHRTHYPLKVLHEYRLSADTALGLAEWVQHQRTDRLAAITGIGSGRAQHMAVSGRLLGALVRSLDPAWVQVSGFGLREGVCLENLAAGLRDEDALLAGAREQERRRARIPGFGEELGTWLADLLEPADAREDRLIRAAALLADVNWRTHPDYRAVACWETVTRINLTDLGHAGRAFLGLALVSRYKSLRKAAERTEAVALLSPAEQARATQLGLAMRLGGVLAGSGTGVLAYCPARRQDGRLVLTLSGPALPFSGEEVEKRVAALARAMDLDWQLTDTSDS</sequence>
<feature type="domain" description="Exopolyphosphatase C-terminal" evidence="3">
    <location>
        <begin position="335"/>
        <end position="497"/>
    </location>
</feature>